<keyword evidence="1" id="KW-0812">Transmembrane</keyword>
<comment type="caution">
    <text evidence="2">The sequence shown here is derived from an EMBL/GenBank/DDBJ whole genome shotgun (WGS) entry which is preliminary data.</text>
</comment>
<sequence length="112" mass="12137">MFRKFAPFFIAALPSGLGIALLILPLSPSIYWLTLYGHRCFEGAGPVSPDSAPLCLVKSALEAPFVFLLGPLAHDDEQPPDVWPGVFLTALIIGVSFAMIRAYRSFSRSVGK</sequence>
<feature type="transmembrane region" description="Helical" evidence="1">
    <location>
        <begin position="7"/>
        <end position="26"/>
    </location>
</feature>
<proteinExistence type="predicted"/>
<dbReference type="EMBL" id="JBDIME010000018">
    <property type="protein sequence ID" value="MEN2791546.1"/>
    <property type="molecule type" value="Genomic_DNA"/>
</dbReference>
<keyword evidence="1" id="KW-1133">Transmembrane helix</keyword>
<evidence type="ECO:0000256" key="1">
    <source>
        <dbReference type="SAM" id="Phobius"/>
    </source>
</evidence>
<feature type="transmembrane region" description="Helical" evidence="1">
    <location>
        <begin position="82"/>
        <end position="103"/>
    </location>
</feature>
<dbReference type="Proteomes" id="UP001419910">
    <property type="component" value="Unassembled WGS sequence"/>
</dbReference>
<reference evidence="2 3" key="1">
    <citation type="submission" date="2024-05" db="EMBL/GenBank/DDBJ databases">
        <authorList>
            <person name="Liu Q."/>
            <person name="Xin Y.-H."/>
        </authorList>
    </citation>
    <scope>NUCLEOTIDE SEQUENCE [LARGE SCALE GENOMIC DNA]</scope>
    <source>
        <strain evidence="2 3">CGMCC 1.10181</strain>
    </source>
</reference>
<organism evidence="2 3">
    <name type="scientific">Sphingomonas oligophenolica</name>
    <dbReference type="NCBI Taxonomy" id="301154"/>
    <lineage>
        <taxon>Bacteria</taxon>
        <taxon>Pseudomonadati</taxon>
        <taxon>Pseudomonadota</taxon>
        <taxon>Alphaproteobacteria</taxon>
        <taxon>Sphingomonadales</taxon>
        <taxon>Sphingomonadaceae</taxon>
        <taxon>Sphingomonas</taxon>
    </lineage>
</organism>
<gene>
    <name evidence="2" type="ORF">ABC974_18065</name>
</gene>
<protein>
    <submittedName>
        <fullName evidence="2">Uncharacterized protein</fullName>
    </submittedName>
</protein>
<keyword evidence="1" id="KW-0472">Membrane</keyword>
<dbReference type="RefSeq" id="WP_343892540.1">
    <property type="nucleotide sequence ID" value="NZ_BAAAEH010000060.1"/>
</dbReference>
<evidence type="ECO:0000313" key="3">
    <source>
        <dbReference type="Proteomes" id="UP001419910"/>
    </source>
</evidence>
<keyword evidence="3" id="KW-1185">Reference proteome</keyword>
<name>A0ABU9Y6Z9_9SPHN</name>
<accession>A0ABU9Y6Z9</accession>
<evidence type="ECO:0000313" key="2">
    <source>
        <dbReference type="EMBL" id="MEN2791546.1"/>
    </source>
</evidence>